<evidence type="ECO:0000313" key="1">
    <source>
        <dbReference type="EMBL" id="KAI0068335.1"/>
    </source>
</evidence>
<reference evidence="1" key="1">
    <citation type="submission" date="2021-03" db="EMBL/GenBank/DDBJ databases">
        <authorList>
            <consortium name="DOE Joint Genome Institute"/>
            <person name="Ahrendt S."/>
            <person name="Looney B.P."/>
            <person name="Miyauchi S."/>
            <person name="Morin E."/>
            <person name="Drula E."/>
            <person name="Courty P.E."/>
            <person name="Chicoki N."/>
            <person name="Fauchery L."/>
            <person name="Kohler A."/>
            <person name="Kuo A."/>
            <person name="Labutti K."/>
            <person name="Pangilinan J."/>
            <person name="Lipzen A."/>
            <person name="Riley R."/>
            <person name="Andreopoulos W."/>
            <person name="He G."/>
            <person name="Johnson J."/>
            <person name="Barry K.W."/>
            <person name="Grigoriev I.V."/>
            <person name="Nagy L."/>
            <person name="Hibbett D."/>
            <person name="Henrissat B."/>
            <person name="Matheny P.B."/>
            <person name="Labbe J."/>
            <person name="Martin F."/>
        </authorList>
    </citation>
    <scope>NUCLEOTIDE SEQUENCE</scope>
    <source>
        <strain evidence="1">HHB10654</strain>
    </source>
</reference>
<comment type="caution">
    <text evidence="1">The sequence shown here is derived from an EMBL/GenBank/DDBJ whole genome shotgun (WGS) entry which is preliminary data.</text>
</comment>
<keyword evidence="2" id="KW-1185">Reference proteome</keyword>
<proteinExistence type="predicted"/>
<name>A0ACB8TIX9_9AGAM</name>
<dbReference type="EMBL" id="MU277188">
    <property type="protein sequence ID" value="KAI0068335.1"/>
    <property type="molecule type" value="Genomic_DNA"/>
</dbReference>
<organism evidence="1 2">
    <name type="scientific">Artomyces pyxidatus</name>
    <dbReference type="NCBI Taxonomy" id="48021"/>
    <lineage>
        <taxon>Eukaryota</taxon>
        <taxon>Fungi</taxon>
        <taxon>Dikarya</taxon>
        <taxon>Basidiomycota</taxon>
        <taxon>Agaricomycotina</taxon>
        <taxon>Agaricomycetes</taxon>
        <taxon>Russulales</taxon>
        <taxon>Auriscalpiaceae</taxon>
        <taxon>Artomyces</taxon>
    </lineage>
</organism>
<evidence type="ECO:0000313" key="2">
    <source>
        <dbReference type="Proteomes" id="UP000814140"/>
    </source>
</evidence>
<reference evidence="1" key="2">
    <citation type="journal article" date="2022" name="New Phytol.">
        <title>Evolutionary transition to the ectomycorrhizal habit in the genomes of a hyperdiverse lineage of mushroom-forming fungi.</title>
        <authorList>
            <person name="Looney B."/>
            <person name="Miyauchi S."/>
            <person name="Morin E."/>
            <person name="Drula E."/>
            <person name="Courty P.E."/>
            <person name="Kohler A."/>
            <person name="Kuo A."/>
            <person name="LaButti K."/>
            <person name="Pangilinan J."/>
            <person name="Lipzen A."/>
            <person name="Riley R."/>
            <person name="Andreopoulos W."/>
            <person name="He G."/>
            <person name="Johnson J."/>
            <person name="Nolan M."/>
            <person name="Tritt A."/>
            <person name="Barry K.W."/>
            <person name="Grigoriev I.V."/>
            <person name="Nagy L.G."/>
            <person name="Hibbett D."/>
            <person name="Henrissat B."/>
            <person name="Matheny P.B."/>
            <person name="Labbe J."/>
            <person name="Martin F.M."/>
        </authorList>
    </citation>
    <scope>NUCLEOTIDE SEQUENCE</scope>
    <source>
        <strain evidence="1">HHB10654</strain>
    </source>
</reference>
<protein>
    <submittedName>
        <fullName evidence="1">Uncharacterized protein</fullName>
    </submittedName>
</protein>
<sequence length="153" mass="17015">MPSRIYSIESQLSSCSAHSLLVAPRVAHPRQLSRIDQEISSSMYPIACFSLLIRRSDPYRSRRRSACSPSAARYPHASSISKREPSVSRGQFVCFFPNVLTPPKIRNRFTDESSARTLSAGNIRRSSSASREHAPCSDGPGDFSVTRERVQCP</sequence>
<dbReference type="Proteomes" id="UP000814140">
    <property type="component" value="Unassembled WGS sequence"/>
</dbReference>
<gene>
    <name evidence="1" type="ORF">BV25DRAFT_1818730</name>
</gene>
<accession>A0ACB8TIX9</accession>